<sequence length="909" mass="99409">MRKQSRLFIYTRLVVAFLLLAMGGGVAAQDHEDHANMAMDGAAPSVIVRTVKWSDAASWPSGKVPAAGEDVIIPRGTEVMLDVSPPELRSLTVQGKLTFADERDLLLTTEWIYVPGGEVQIGTEADPFTHRATITLTDKVKGENINTMGDRGIMLMRGTLNIHGNRTHTWSKLAATAPKGARQIEVLDAREWKVGDEIVLASTDFKPRQAERRTITSVNGNTISFAEPLQYMHFGEITFGVDERGEVAMLTRNIKVQASEDAATSYFGGHIMAMGGSKAFVDGVELNRMGQHLTLARYPMHFHIIGDAPGQYIKNASIHDTYNRCVTVHGTNDLRIENNVTFNTVGHCFFLEDGIEHGNEFVRNLAIQTKCHPTLDCVPTNLAANGEKVTQYENPAAARQASFHSGNTLLPSDNTVASFWITNPDNSFIDNVAAGSDQVGFWLSIPEHPNGAFLGTEVSLNTWPRRTPLRAFRGNTAHSNFDGFLIDRHIDQDNTFGLASIPLLPLTDPTDLESGVIETHFENLTAYKNRNGGLWGRGDLYVYSNMKLADNAIGMTQAAGDIGSLPFSSRLVDALVVGETDNIGNPTTPDEVAYGRSLPKPSIPDFPIRGYEYYDYRDDVVNTTFVNFQDNDRRKTGALSFLLFTSAGLSTGSTISGAEFVNAKPVYFPKFDSRFDNDNRGGNAYRTLSFRDLDGSVTGIPNSQVLLHDGENDSVATDDSCEIRPSWNASVCTGDIGRLNLSDSRGELPRAVDLESRTARFALLASLGPNAPNTPLVQAQRAALFSRRAPQPPIALVRNGKEFKISGDQSTVRAGTEIQVKTERPEVTLSLAEMDQGSWVIFELPGFTHATSGTEQGSMDALRQANETSYFRDRDALWVKLVAAAPVMAVIRPTDLQASIAVSREDRGG</sequence>
<name>A0ABS5W410_9SPHN</name>
<evidence type="ECO:0000256" key="2">
    <source>
        <dbReference type="ARBA" id="ARBA00022475"/>
    </source>
</evidence>
<dbReference type="Proteomes" id="UP000811255">
    <property type="component" value="Unassembled WGS sequence"/>
</dbReference>
<dbReference type="InterPro" id="IPR052387">
    <property type="entry name" value="Fibrocystin"/>
</dbReference>
<feature type="chain" id="PRO_5045757395" description="G8 domain-containing protein" evidence="5">
    <location>
        <begin position="28"/>
        <end position="909"/>
    </location>
</feature>
<keyword evidence="4" id="KW-0325">Glycoprotein</keyword>
<evidence type="ECO:0000256" key="1">
    <source>
        <dbReference type="ARBA" id="ARBA00004236"/>
    </source>
</evidence>
<feature type="signal peptide" evidence="5">
    <location>
        <begin position="1"/>
        <end position="27"/>
    </location>
</feature>
<dbReference type="InterPro" id="IPR011050">
    <property type="entry name" value="Pectin_lyase_fold/virulence"/>
</dbReference>
<dbReference type="PANTHER" id="PTHR46769:SF2">
    <property type="entry name" value="FIBROCYSTIN-L ISOFORM 2 PRECURSOR-RELATED"/>
    <property type="match status" value="1"/>
</dbReference>
<evidence type="ECO:0000256" key="5">
    <source>
        <dbReference type="SAM" id="SignalP"/>
    </source>
</evidence>
<gene>
    <name evidence="7" type="ORF">KK137_09135</name>
</gene>
<evidence type="ECO:0000313" key="8">
    <source>
        <dbReference type="Proteomes" id="UP000811255"/>
    </source>
</evidence>
<reference evidence="7 8" key="1">
    <citation type="submission" date="2021-05" db="EMBL/GenBank/DDBJ databases">
        <title>Croceibacterium sp. LX-88 genome sequence.</title>
        <authorList>
            <person name="Luo X."/>
        </authorList>
    </citation>
    <scope>NUCLEOTIDE SEQUENCE [LARGE SCALE GENOMIC DNA]</scope>
    <source>
        <strain evidence="7 8">LX-88</strain>
    </source>
</reference>
<protein>
    <recommendedName>
        <fullName evidence="6">G8 domain-containing protein</fullName>
    </recommendedName>
</protein>
<comment type="caution">
    <text evidence="7">The sequence shown here is derived from an EMBL/GenBank/DDBJ whole genome shotgun (WGS) entry which is preliminary data.</text>
</comment>
<keyword evidence="3 5" id="KW-0732">Signal</keyword>
<dbReference type="Pfam" id="PF24606">
    <property type="entry name" value="CEMIP_beta-hel"/>
    <property type="match status" value="1"/>
</dbReference>
<dbReference type="InterPro" id="IPR019316">
    <property type="entry name" value="G8_domain"/>
</dbReference>
<dbReference type="PROSITE" id="PS51484">
    <property type="entry name" value="G8"/>
    <property type="match status" value="1"/>
</dbReference>
<dbReference type="SUPFAM" id="SSF51126">
    <property type="entry name" value="Pectin lyase-like"/>
    <property type="match status" value="1"/>
</dbReference>
<dbReference type="EMBL" id="JAHFVK010000002">
    <property type="protein sequence ID" value="MBT2134495.1"/>
    <property type="molecule type" value="Genomic_DNA"/>
</dbReference>
<evidence type="ECO:0000256" key="4">
    <source>
        <dbReference type="ARBA" id="ARBA00023180"/>
    </source>
</evidence>
<dbReference type="PANTHER" id="PTHR46769">
    <property type="entry name" value="POLYCYSTIC KIDNEY AND HEPATIC DISEASE 1 (AUTOSOMAL RECESSIVE)-LIKE 1"/>
    <property type="match status" value="1"/>
</dbReference>
<organism evidence="7 8">
    <name type="scientific">Croceibacterium selenioxidans</name>
    <dbReference type="NCBI Taxonomy" id="2838833"/>
    <lineage>
        <taxon>Bacteria</taxon>
        <taxon>Pseudomonadati</taxon>
        <taxon>Pseudomonadota</taxon>
        <taxon>Alphaproteobacteria</taxon>
        <taxon>Sphingomonadales</taxon>
        <taxon>Erythrobacteraceae</taxon>
        <taxon>Croceibacterium</taxon>
    </lineage>
</organism>
<dbReference type="InterPro" id="IPR055401">
    <property type="entry name" value="CEMIP_beta-hel_dom"/>
</dbReference>
<accession>A0ABS5W410</accession>
<dbReference type="SMART" id="SM01225">
    <property type="entry name" value="G8"/>
    <property type="match status" value="1"/>
</dbReference>
<evidence type="ECO:0000256" key="3">
    <source>
        <dbReference type="ARBA" id="ARBA00022729"/>
    </source>
</evidence>
<keyword evidence="2" id="KW-1003">Cell membrane</keyword>
<keyword evidence="8" id="KW-1185">Reference proteome</keyword>
<dbReference type="Pfam" id="PF10162">
    <property type="entry name" value="G8"/>
    <property type="match status" value="1"/>
</dbReference>
<comment type="subcellular location">
    <subcellularLocation>
        <location evidence="1">Cell membrane</location>
    </subcellularLocation>
</comment>
<feature type="domain" description="G8" evidence="6">
    <location>
        <begin position="57"/>
        <end position="175"/>
    </location>
</feature>
<proteinExistence type="predicted"/>
<evidence type="ECO:0000313" key="7">
    <source>
        <dbReference type="EMBL" id="MBT2134495.1"/>
    </source>
</evidence>
<keyword evidence="2" id="KW-0472">Membrane</keyword>
<evidence type="ECO:0000259" key="6">
    <source>
        <dbReference type="PROSITE" id="PS51484"/>
    </source>
</evidence>